<sequence>MNRAFKPDTHSGANYPHKGCAVRGNDTAGVDHRYFLCPLVGAYGKQLMGLYGITMPPTEDTFFCRSLQKILAGLGPSSTPAPYGQPIQYNKRYGIKASC</sequence>
<evidence type="ECO:0000313" key="1">
    <source>
        <dbReference type="EMBL" id="KAJ9067632.1"/>
    </source>
</evidence>
<keyword evidence="2" id="KW-1185">Reference proteome</keyword>
<organism evidence="1 2">
    <name type="scientific">Entomophthora muscae</name>
    <dbReference type="NCBI Taxonomy" id="34485"/>
    <lineage>
        <taxon>Eukaryota</taxon>
        <taxon>Fungi</taxon>
        <taxon>Fungi incertae sedis</taxon>
        <taxon>Zoopagomycota</taxon>
        <taxon>Entomophthoromycotina</taxon>
        <taxon>Entomophthoromycetes</taxon>
        <taxon>Entomophthorales</taxon>
        <taxon>Entomophthoraceae</taxon>
        <taxon>Entomophthora</taxon>
    </lineage>
</organism>
<dbReference type="EMBL" id="QTSX02003938">
    <property type="protein sequence ID" value="KAJ9067632.1"/>
    <property type="molecule type" value="Genomic_DNA"/>
</dbReference>
<gene>
    <name evidence="1" type="ORF">DSO57_1037182</name>
</gene>
<comment type="caution">
    <text evidence="1">The sequence shown here is derived from an EMBL/GenBank/DDBJ whole genome shotgun (WGS) entry which is preliminary data.</text>
</comment>
<evidence type="ECO:0000313" key="2">
    <source>
        <dbReference type="Proteomes" id="UP001165960"/>
    </source>
</evidence>
<proteinExistence type="predicted"/>
<protein>
    <submittedName>
        <fullName evidence="1">Uncharacterized protein</fullName>
    </submittedName>
</protein>
<accession>A0ACC2SZC9</accession>
<name>A0ACC2SZC9_9FUNG</name>
<dbReference type="Proteomes" id="UP001165960">
    <property type="component" value="Unassembled WGS sequence"/>
</dbReference>
<reference evidence="1" key="1">
    <citation type="submission" date="2022-04" db="EMBL/GenBank/DDBJ databases">
        <title>Genome of the entomopathogenic fungus Entomophthora muscae.</title>
        <authorList>
            <person name="Elya C."/>
            <person name="Lovett B.R."/>
            <person name="Lee E."/>
            <person name="Macias A.M."/>
            <person name="Hajek A.E."/>
            <person name="De Bivort B.L."/>
            <person name="Kasson M.T."/>
            <person name="De Fine Licht H.H."/>
            <person name="Stajich J.E."/>
        </authorList>
    </citation>
    <scope>NUCLEOTIDE SEQUENCE</scope>
    <source>
        <strain evidence="1">Berkeley</strain>
    </source>
</reference>